<dbReference type="AlphaFoldDB" id="A0A2T4Z9U3"/>
<dbReference type="PANTHER" id="PTHR10434">
    <property type="entry name" value="1-ACYL-SN-GLYCEROL-3-PHOSPHATE ACYLTRANSFERASE"/>
    <property type="match status" value="1"/>
</dbReference>
<dbReference type="SMART" id="SM00563">
    <property type="entry name" value="PlsC"/>
    <property type="match status" value="1"/>
</dbReference>
<dbReference type="CDD" id="cd07989">
    <property type="entry name" value="LPLAT_AGPAT-like"/>
    <property type="match status" value="1"/>
</dbReference>
<protein>
    <recommendedName>
        <fullName evidence="4">1-acyl-sn-glycerol-3-phosphate acyltransferase</fullName>
        <ecNumber evidence="4">2.3.1.51</ecNumber>
    </recommendedName>
</protein>
<name>A0A2T4Z9U3_9BACL</name>
<keyword evidence="4" id="KW-0594">Phospholipid biosynthesis</keyword>
<dbReference type="RefSeq" id="WP_107725433.1">
    <property type="nucleotide sequence ID" value="NZ_PZZP01000001.1"/>
</dbReference>
<evidence type="ECO:0000259" key="5">
    <source>
        <dbReference type="SMART" id="SM00563"/>
    </source>
</evidence>
<evidence type="ECO:0000313" key="6">
    <source>
        <dbReference type="EMBL" id="PTM58659.1"/>
    </source>
</evidence>
<dbReference type="GO" id="GO:0006654">
    <property type="term" value="P:phosphatidic acid biosynthetic process"/>
    <property type="evidence" value="ECO:0007669"/>
    <property type="project" value="TreeGrafter"/>
</dbReference>
<dbReference type="GO" id="GO:0016020">
    <property type="term" value="C:membrane"/>
    <property type="evidence" value="ECO:0007669"/>
    <property type="project" value="InterPro"/>
</dbReference>
<evidence type="ECO:0000256" key="4">
    <source>
        <dbReference type="RuleBase" id="RU361267"/>
    </source>
</evidence>
<dbReference type="OrthoDB" id="9803035at2"/>
<keyword evidence="3 4" id="KW-0012">Acyltransferase</keyword>
<evidence type="ECO:0000256" key="3">
    <source>
        <dbReference type="ARBA" id="ARBA00023315"/>
    </source>
</evidence>
<organism evidence="6 7">
    <name type="scientific">Desmospora activa DSM 45169</name>
    <dbReference type="NCBI Taxonomy" id="1121389"/>
    <lineage>
        <taxon>Bacteria</taxon>
        <taxon>Bacillati</taxon>
        <taxon>Bacillota</taxon>
        <taxon>Bacilli</taxon>
        <taxon>Bacillales</taxon>
        <taxon>Thermoactinomycetaceae</taxon>
        <taxon>Desmospora</taxon>
    </lineage>
</organism>
<dbReference type="InterPro" id="IPR002123">
    <property type="entry name" value="Plipid/glycerol_acylTrfase"/>
</dbReference>
<dbReference type="GO" id="GO:0003841">
    <property type="term" value="F:1-acylglycerol-3-phosphate O-acyltransferase activity"/>
    <property type="evidence" value="ECO:0007669"/>
    <property type="project" value="UniProtKB-UniRule"/>
</dbReference>
<dbReference type="InterPro" id="IPR004552">
    <property type="entry name" value="AGP_acyltrans"/>
</dbReference>
<evidence type="ECO:0000256" key="1">
    <source>
        <dbReference type="ARBA" id="ARBA00008655"/>
    </source>
</evidence>
<proteinExistence type="inferred from homology"/>
<gene>
    <name evidence="6" type="ORF">C8J48_1246</name>
</gene>
<dbReference type="SUPFAM" id="SSF69593">
    <property type="entry name" value="Glycerol-3-phosphate (1)-acyltransferase"/>
    <property type="match status" value="1"/>
</dbReference>
<keyword evidence="2 4" id="KW-0808">Transferase</keyword>
<dbReference type="Proteomes" id="UP000241639">
    <property type="component" value="Unassembled WGS sequence"/>
</dbReference>
<comment type="caution">
    <text evidence="6">The sequence shown here is derived from an EMBL/GenBank/DDBJ whole genome shotgun (WGS) entry which is preliminary data.</text>
</comment>
<feature type="domain" description="Phospholipid/glycerol acyltransferase" evidence="5">
    <location>
        <begin position="34"/>
        <end position="146"/>
    </location>
</feature>
<dbReference type="NCBIfam" id="TIGR00530">
    <property type="entry name" value="AGP_acyltrn"/>
    <property type="match status" value="1"/>
</dbReference>
<comment type="catalytic activity">
    <reaction evidence="4">
        <text>a 1-acyl-sn-glycero-3-phosphate + an acyl-CoA = a 1,2-diacyl-sn-glycero-3-phosphate + CoA</text>
        <dbReference type="Rhea" id="RHEA:19709"/>
        <dbReference type="ChEBI" id="CHEBI:57287"/>
        <dbReference type="ChEBI" id="CHEBI:57970"/>
        <dbReference type="ChEBI" id="CHEBI:58342"/>
        <dbReference type="ChEBI" id="CHEBI:58608"/>
        <dbReference type="EC" id="2.3.1.51"/>
    </reaction>
</comment>
<sequence>MWYRFFRRCFYLFFFFFFRWEVIGKEKVPATGPVVLCCNHIDNLDPPLVGASLHRQVYFMAKEELFRIPVLSWLLHRFGAFPISRGKSDRQALKTSLELLKQGKLLGVFPEGTRSKTGDLGEAHTGAAFIALRGEAVVVPAAIIGPYRPFRKLRIRFGDPIDLSVYRQDRTNSQSVREVTDRVMNEIRALQEQR</sequence>
<accession>A0A2T4Z9U3</accession>
<evidence type="ECO:0000313" key="7">
    <source>
        <dbReference type="Proteomes" id="UP000241639"/>
    </source>
</evidence>
<comment type="similarity">
    <text evidence="1 4">Belongs to the 1-acyl-sn-glycerol-3-phosphate acyltransferase family.</text>
</comment>
<dbReference type="EMBL" id="PZZP01000001">
    <property type="protein sequence ID" value="PTM58659.1"/>
    <property type="molecule type" value="Genomic_DNA"/>
</dbReference>
<dbReference type="PANTHER" id="PTHR10434:SF11">
    <property type="entry name" value="1-ACYL-SN-GLYCEROL-3-PHOSPHATE ACYLTRANSFERASE"/>
    <property type="match status" value="1"/>
</dbReference>
<evidence type="ECO:0000256" key="2">
    <source>
        <dbReference type="ARBA" id="ARBA00022679"/>
    </source>
</evidence>
<reference evidence="6 7" key="1">
    <citation type="submission" date="2018-04" db="EMBL/GenBank/DDBJ databases">
        <title>Genomic Encyclopedia of Archaeal and Bacterial Type Strains, Phase II (KMG-II): from individual species to whole genera.</title>
        <authorList>
            <person name="Goeker M."/>
        </authorList>
    </citation>
    <scope>NUCLEOTIDE SEQUENCE [LARGE SCALE GENOMIC DNA]</scope>
    <source>
        <strain evidence="6 7">DSM 45169</strain>
    </source>
</reference>
<keyword evidence="4" id="KW-1208">Phospholipid metabolism</keyword>
<keyword evidence="4" id="KW-0443">Lipid metabolism</keyword>
<keyword evidence="4" id="KW-0444">Lipid biosynthesis</keyword>
<comment type="domain">
    <text evidence="4">The HXXXXD motif is essential for acyltransferase activity and may constitute the binding site for the phosphate moiety of the glycerol-3-phosphate.</text>
</comment>
<keyword evidence="7" id="KW-1185">Reference proteome</keyword>
<dbReference type="Pfam" id="PF01553">
    <property type="entry name" value="Acyltransferase"/>
    <property type="match status" value="1"/>
</dbReference>
<dbReference type="EC" id="2.3.1.51" evidence="4"/>